<feature type="domain" description="Plastocyanin-like" evidence="4">
    <location>
        <begin position="58"/>
        <end position="153"/>
    </location>
</feature>
<reference evidence="5 6" key="1">
    <citation type="submission" date="2020-08" db="EMBL/GenBank/DDBJ databases">
        <title>Description of novel Flavobacterium F-408 isolate.</title>
        <authorList>
            <person name="Saticioglu I.B."/>
            <person name="Duman M."/>
            <person name="Altun S."/>
        </authorList>
    </citation>
    <scope>NUCLEOTIDE SEQUENCE [LARGE SCALE GENOMIC DNA]</scope>
    <source>
        <strain evidence="5 6">F-408</strain>
    </source>
</reference>
<proteinExistence type="predicted"/>
<dbReference type="EMBL" id="JACRUN010000006">
    <property type="protein sequence ID" value="MBC5835385.1"/>
    <property type="molecule type" value="Genomic_DNA"/>
</dbReference>
<dbReference type="PANTHER" id="PTHR11709">
    <property type="entry name" value="MULTI-COPPER OXIDASE"/>
    <property type="match status" value="1"/>
</dbReference>
<keyword evidence="6" id="KW-1185">Reference proteome</keyword>
<evidence type="ECO:0000313" key="6">
    <source>
        <dbReference type="Proteomes" id="UP000605990"/>
    </source>
</evidence>
<dbReference type="PANTHER" id="PTHR11709:SF394">
    <property type="entry name" value="FI03373P-RELATED"/>
    <property type="match status" value="1"/>
</dbReference>
<dbReference type="InterPro" id="IPR011707">
    <property type="entry name" value="Cu-oxidase-like_N"/>
</dbReference>
<dbReference type="SUPFAM" id="SSF49503">
    <property type="entry name" value="Cupredoxins"/>
    <property type="match status" value="1"/>
</dbReference>
<dbReference type="Pfam" id="PF07732">
    <property type="entry name" value="Cu-oxidase_3"/>
    <property type="match status" value="1"/>
</dbReference>
<sequence length="310" mass="35343">MRSNKGIVFGIIVFFMTVSSSAQKEILVIGRTTGELVVNKNKKIRSFGFSSTLSGQVSLPGSPIEMIVGDSLTIDFWNISQGNPVSLFAEGINFKQLDEENKIIKNKPVAHMEHGLYRILAKNTGTYLYYSPENYPFNLQAGMFGIINIREKEKLESKKTDEVVWCSHEIDTNWHTDDIMNENQNAINNPFKLLEYQPNYFLINGKLAKKTNGLQPLNLRKDTIILRIVNAGLYNHEIEFPVTMHPEIIFGNTSNSIKTSETTKVVLHSKETMEIQLFLVHSKENESIVYNYIDPKIGKVIYKVKIPVFY</sequence>
<dbReference type="RefSeq" id="WP_166125819.1">
    <property type="nucleotide sequence ID" value="NZ_JAANOQ010000002.1"/>
</dbReference>
<protein>
    <submittedName>
        <fullName evidence="5">Multicopper oxidase domain-containing protein</fullName>
    </submittedName>
</protein>
<dbReference type="InterPro" id="IPR008972">
    <property type="entry name" value="Cupredoxin"/>
</dbReference>
<organism evidence="5 6">
    <name type="scientific">Flavobacterium bernardetii</name>
    <dbReference type="NCBI Taxonomy" id="2813823"/>
    <lineage>
        <taxon>Bacteria</taxon>
        <taxon>Pseudomonadati</taxon>
        <taxon>Bacteroidota</taxon>
        <taxon>Flavobacteriia</taxon>
        <taxon>Flavobacteriales</taxon>
        <taxon>Flavobacteriaceae</taxon>
        <taxon>Flavobacterium</taxon>
    </lineage>
</organism>
<name>A0ABR7J032_9FLAO</name>
<evidence type="ECO:0000256" key="1">
    <source>
        <dbReference type="ARBA" id="ARBA00022723"/>
    </source>
</evidence>
<keyword evidence="1" id="KW-0479">Metal-binding</keyword>
<keyword evidence="3" id="KW-0186">Copper</keyword>
<evidence type="ECO:0000313" key="5">
    <source>
        <dbReference type="EMBL" id="MBC5835385.1"/>
    </source>
</evidence>
<dbReference type="Gene3D" id="2.60.40.420">
    <property type="entry name" value="Cupredoxins - blue copper proteins"/>
    <property type="match status" value="1"/>
</dbReference>
<evidence type="ECO:0000256" key="3">
    <source>
        <dbReference type="ARBA" id="ARBA00023008"/>
    </source>
</evidence>
<comment type="caution">
    <text evidence="5">The sequence shown here is derived from an EMBL/GenBank/DDBJ whole genome shotgun (WGS) entry which is preliminary data.</text>
</comment>
<evidence type="ECO:0000259" key="4">
    <source>
        <dbReference type="Pfam" id="PF07732"/>
    </source>
</evidence>
<keyword evidence="2" id="KW-0560">Oxidoreductase</keyword>
<dbReference type="InterPro" id="IPR045087">
    <property type="entry name" value="Cu-oxidase_fam"/>
</dbReference>
<gene>
    <name evidence="5" type="ORF">H8R27_10870</name>
</gene>
<dbReference type="Proteomes" id="UP000605990">
    <property type="component" value="Unassembled WGS sequence"/>
</dbReference>
<evidence type="ECO:0000256" key="2">
    <source>
        <dbReference type="ARBA" id="ARBA00023002"/>
    </source>
</evidence>
<accession>A0ABR7J032</accession>